<organism evidence="1 2">
    <name type="scientific">Algoriphagus iocasae</name>
    <dbReference type="NCBI Taxonomy" id="1836499"/>
    <lineage>
        <taxon>Bacteria</taxon>
        <taxon>Pseudomonadati</taxon>
        <taxon>Bacteroidota</taxon>
        <taxon>Cytophagia</taxon>
        <taxon>Cytophagales</taxon>
        <taxon>Cyclobacteriaceae</taxon>
        <taxon>Algoriphagus</taxon>
    </lineage>
</organism>
<name>A0A841MET7_9BACT</name>
<keyword evidence="2" id="KW-1185">Reference proteome</keyword>
<proteinExistence type="predicted"/>
<sequence>MTRLRILCCKKFQDSEQKIEITQVGGVNARGEKWAISTKDAVHGIQNGDYEFYIVHEFQELEVLVSEDPEKHLFARGLGYLHNLLEDLPDCP</sequence>
<evidence type="ECO:0008006" key="3">
    <source>
        <dbReference type="Google" id="ProtNLM"/>
    </source>
</evidence>
<dbReference type="AlphaFoldDB" id="A0A841MET7"/>
<accession>A0A841MET7</accession>
<evidence type="ECO:0000313" key="2">
    <source>
        <dbReference type="Proteomes" id="UP000588604"/>
    </source>
</evidence>
<reference evidence="1 2" key="1">
    <citation type="submission" date="2020-08" db="EMBL/GenBank/DDBJ databases">
        <title>Genomic Encyclopedia of Type Strains, Phase IV (KMG-IV): sequencing the most valuable type-strain genomes for metagenomic binning, comparative biology and taxonomic classification.</title>
        <authorList>
            <person name="Goeker M."/>
        </authorList>
    </citation>
    <scope>NUCLEOTIDE SEQUENCE [LARGE SCALE GENOMIC DNA]</scope>
    <source>
        <strain evidence="1 2">DSM 102044</strain>
    </source>
</reference>
<dbReference type="RefSeq" id="WP_184494431.1">
    <property type="nucleotide sequence ID" value="NZ_JACIJO010000001.1"/>
</dbReference>
<comment type="caution">
    <text evidence="1">The sequence shown here is derived from an EMBL/GenBank/DDBJ whole genome shotgun (WGS) entry which is preliminary data.</text>
</comment>
<protein>
    <recommendedName>
        <fullName evidence="3">DUF3892 domain-containing protein</fullName>
    </recommendedName>
</protein>
<dbReference type="Proteomes" id="UP000588604">
    <property type="component" value="Unassembled WGS sequence"/>
</dbReference>
<dbReference type="EMBL" id="JACIJO010000001">
    <property type="protein sequence ID" value="MBB6325860.1"/>
    <property type="molecule type" value="Genomic_DNA"/>
</dbReference>
<gene>
    <name evidence="1" type="ORF">FHS59_001475</name>
</gene>
<evidence type="ECO:0000313" key="1">
    <source>
        <dbReference type="EMBL" id="MBB6325860.1"/>
    </source>
</evidence>